<evidence type="ECO:0000313" key="3">
    <source>
        <dbReference type="Proteomes" id="UP000623958"/>
    </source>
</evidence>
<gene>
    <name evidence="2" type="ORF">GCM10009090_37730</name>
</gene>
<keyword evidence="3" id="KW-1185">Reference proteome</keyword>
<reference evidence="2" key="2">
    <citation type="submission" date="2020-09" db="EMBL/GenBank/DDBJ databases">
        <authorList>
            <person name="Sun Q."/>
            <person name="Ohkuma M."/>
        </authorList>
    </citation>
    <scope>NUCLEOTIDE SEQUENCE</scope>
    <source>
        <strain evidence="2">JCM 13306</strain>
    </source>
</reference>
<dbReference type="AlphaFoldDB" id="A0A919FD43"/>
<proteinExistence type="predicted"/>
<dbReference type="Proteomes" id="UP000623958">
    <property type="component" value="Unassembled WGS sequence"/>
</dbReference>
<sequence>MRKGMGMAGVLAAGLAMALAGTASAAEPVYVDAVDYPGNGEGWEAFGDLRRKLEKDFDMICGDTFCEGDFSDYRPLRLRCSVHRASGAMRRCTWTFGASEIDVEPRTGRLLVTTRTWRCPIALPPGLTLPEFHRALAVPNPLFRPLPGGQPIYENLIGCL</sequence>
<evidence type="ECO:0000256" key="1">
    <source>
        <dbReference type="SAM" id="SignalP"/>
    </source>
</evidence>
<dbReference type="EMBL" id="BNBA01000056">
    <property type="protein sequence ID" value="GHH61319.1"/>
    <property type="molecule type" value="Genomic_DNA"/>
</dbReference>
<feature type="chain" id="PRO_5037526860" evidence="1">
    <location>
        <begin position="26"/>
        <end position="160"/>
    </location>
</feature>
<evidence type="ECO:0000313" key="2">
    <source>
        <dbReference type="EMBL" id="GHH61319.1"/>
    </source>
</evidence>
<keyword evidence="1" id="KW-0732">Signal</keyword>
<comment type="caution">
    <text evidence="2">The sequence shown here is derived from an EMBL/GenBank/DDBJ whole genome shotgun (WGS) entry which is preliminary data.</text>
</comment>
<name>A0A919FD43_9XANT</name>
<protein>
    <submittedName>
        <fullName evidence="2">Uncharacterized protein</fullName>
    </submittedName>
</protein>
<organism evidence="2 3">
    <name type="scientific">Xanthomonas boreopolis</name>
    <dbReference type="NCBI Taxonomy" id="86183"/>
    <lineage>
        <taxon>Bacteria</taxon>
        <taxon>Pseudomonadati</taxon>
        <taxon>Pseudomonadota</taxon>
        <taxon>Gammaproteobacteria</taxon>
        <taxon>Lysobacterales</taxon>
        <taxon>Lysobacteraceae</taxon>
        <taxon>Xanthomonas</taxon>
    </lineage>
</organism>
<accession>A0A919FD43</accession>
<feature type="signal peptide" evidence="1">
    <location>
        <begin position="1"/>
        <end position="25"/>
    </location>
</feature>
<reference evidence="2" key="1">
    <citation type="journal article" date="2014" name="Int. J. Syst. Evol. Microbiol.">
        <title>Complete genome sequence of Corynebacterium casei LMG S-19264T (=DSM 44701T), isolated from a smear-ripened cheese.</title>
        <authorList>
            <consortium name="US DOE Joint Genome Institute (JGI-PGF)"/>
            <person name="Walter F."/>
            <person name="Albersmeier A."/>
            <person name="Kalinowski J."/>
            <person name="Ruckert C."/>
        </authorList>
    </citation>
    <scope>NUCLEOTIDE SEQUENCE</scope>
    <source>
        <strain evidence="2">JCM 13306</strain>
    </source>
</reference>